<sequence length="66" mass="7196">MGKRLFSFSGEMECSQSIVYSRIGCQWGFALSYSLEQGALSEWAASAEKKIGRGLFGVCHAEGTKL</sequence>
<evidence type="ECO:0000313" key="1">
    <source>
        <dbReference type="EMBL" id="BBH85831.1"/>
    </source>
</evidence>
<reference evidence="1" key="1">
    <citation type="submission" date="2018-12" db="EMBL/GenBank/DDBJ databases">
        <title>Novel natural products biosynthetic potential of the class Ktedonobacteria.</title>
        <authorList>
            <person name="Zheng Y."/>
            <person name="Saitou A."/>
            <person name="Wang C.M."/>
            <person name="Toyoda A."/>
            <person name="Minakuchi Y."/>
            <person name="Sekiguchi Y."/>
            <person name="Ueda K."/>
            <person name="Takano H."/>
            <person name="Sakai Y."/>
            <person name="Yokota A."/>
            <person name="Yabe S."/>
        </authorList>
    </citation>
    <scope>NUCLEOTIDE SEQUENCE</scope>
    <source>
        <strain evidence="1">COM3</strain>
    </source>
</reference>
<proteinExistence type="predicted"/>
<accession>A0A455SET2</accession>
<protein>
    <submittedName>
        <fullName evidence="1">Uncharacterized protein</fullName>
    </submittedName>
</protein>
<organism evidence="1">
    <name type="scientific">Thermosporothrix sp. COM3</name>
    <dbReference type="NCBI Taxonomy" id="2490863"/>
    <lineage>
        <taxon>Bacteria</taxon>
        <taxon>Bacillati</taxon>
        <taxon>Chloroflexota</taxon>
        <taxon>Ktedonobacteria</taxon>
        <taxon>Ktedonobacterales</taxon>
        <taxon>Thermosporotrichaceae</taxon>
        <taxon>Thermosporothrix</taxon>
    </lineage>
</organism>
<name>A0A455SET2_9CHLR</name>
<dbReference type="EMBL" id="AP019376">
    <property type="protein sequence ID" value="BBH85831.1"/>
    <property type="molecule type" value="Genomic_DNA"/>
</dbReference>
<dbReference type="AlphaFoldDB" id="A0A455SET2"/>
<gene>
    <name evidence="1" type="ORF">KTC_05820</name>
</gene>